<dbReference type="GeneID" id="30195969"/>
<feature type="region of interest" description="Disordered" evidence="1">
    <location>
        <begin position="307"/>
        <end position="392"/>
    </location>
</feature>
<dbReference type="EMBL" id="AWGH01000025">
    <property type="protein sequence ID" value="ODN88485.1"/>
    <property type="molecule type" value="Genomic_DNA"/>
</dbReference>
<feature type="compositionally biased region" description="Acidic residues" evidence="1">
    <location>
        <begin position="151"/>
        <end position="166"/>
    </location>
</feature>
<evidence type="ECO:0000256" key="1">
    <source>
        <dbReference type="SAM" id="MobiDB-lite"/>
    </source>
</evidence>
<dbReference type="OrthoDB" id="10536560at2759"/>
<dbReference type="AlphaFoldDB" id="A0A1E3IJ61"/>
<gene>
    <name evidence="2" type="ORF">L198_06757</name>
</gene>
<reference evidence="2 3" key="1">
    <citation type="submission" date="2016-06" db="EMBL/GenBank/DDBJ databases">
        <title>Evolution of pathogenesis and genome organization in the Tremellales.</title>
        <authorList>
            <person name="Cuomo C."/>
            <person name="Litvintseva A."/>
            <person name="Heitman J."/>
            <person name="Chen Y."/>
            <person name="Sun S."/>
            <person name="Springer D."/>
            <person name="Dromer F."/>
            <person name="Young S."/>
            <person name="Zeng Q."/>
            <person name="Chapman S."/>
            <person name="Gujja S."/>
            <person name="Saif S."/>
            <person name="Birren B."/>
        </authorList>
    </citation>
    <scope>NUCLEOTIDE SEQUENCE [LARGE SCALE GENOMIC DNA]</scope>
    <source>
        <strain evidence="2 3">CBS 7118</strain>
    </source>
</reference>
<sequence>MVSNVSRTSQQVNYHNDPDISTDLVMFSSTLASGSRLRDDVSGQAFVGSGNTSNIQLSTGEEAPPADWAPLQASTALSSQIFPSGTPLQDINQPPQLVSERETEDQDDRCVIDGEVQEDKSTPARSHTVGGTPQRRLNPPESQGSDASGDGAEEWEDNDDEDDADDVSSTGTEYSRDSNIMNEPGWRRHFNFPRRSRELKARTVLFRQEIQALRAEAKAGFRLYASRRFRGSEQASRLIERARDGKLLDPRISKCILLWAAENGKTTTIPGKRIKPSITIDQVVKLAETMLSCVADQRYDERLMAQSASHDASLRALNRQNKKRTERIREKEQAVTTRESELEQRRGEQEAELARRKEEQEAEFARKEAQEAEHRSRMRELEERERRLQELV</sequence>
<organism evidence="2 3">
    <name type="scientific">Cryptococcus wingfieldii CBS 7118</name>
    <dbReference type="NCBI Taxonomy" id="1295528"/>
    <lineage>
        <taxon>Eukaryota</taxon>
        <taxon>Fungi</taxon>
        <taxon>Dikarya</taxon>
        <taxon>Basidiomycota</taxon>
        <taxon>Agaricomycotina</taxon>
        <taxon>Tremellomycetes</taxon>
        <taxon>Tremellales</taxon>
        <taxon>Cryptococcaceae</taxon>
        <taxon>Cryptococcus</taxon>
    </lineage>
</organism>
<dbReference type="RefSeq" id="XP_019029294.1">
    <property type="nucleotide sequence ID" value="XM_019178811.1"/>
</dbReference>
<feature type="region of interest" description="Disordered" evidence="1">
    <location>
        <begin position="81"/>
        <end position="184"/>
    </location>
</feature>
<evidence type="ECO:0000313" key="3">
    <source>
        <dbReference type="Proteomes" id="UP000094819"/>
    </source>
</evidence>
<feature type="compositionally biased region" description="Polar residues" evidence="1">
    <location>
        <begin position="167"/>
        <end position="181"/>
    </location>
</feature>
<feature type="compositionally biased region" description="Polar residues" evidence="1">
    <location>
        <begin position="81"/>
        <end position="96"/>
    </location>
</feature>
<proteinExistence type="predicted"/>
<protein>
    <submittedName>
        <fullName evidence="2">Uncharacterized protein</fullName>
    </submittedName>
</protein>
<feature type="compositionally biased region" description="Polar residues" evidence="1">
    <location>
        <begin position="1"/>
        <end position="14"/>
    </location>
</feature>
<feature type="compositionally biased region" description="Basic and acidic residues" evidence="1">
    <location>
        <begin position="108"/>
        <end position="122"/>
    </location>
</feature>
<dbReference type="Proteomes" id="UP000094819">
    <property type="component" value="Unassembled WGS sequence"/>
</dbReference>
<name>A0A1E3IJ61_9TREE</name>
<comment type="caution">
    <text evidence="2">The sequence shown here is derived from an EMBL/GenBank/DDBJ whole genome shotgun (WGS) entry which is preliminary data.</text>
</comment>
<feature type="region of interest" description="Disordered" evidence="1">
    <location>
        <begin position="1"/>
        <end position="20"/>
    </location>
</feature>
<evidence type="ECO:0000313" key="2">
    <source>
        <dbReference type="EMBL" id="ODN88485.1"/>
    </source>
</evidence>
<keyword evidence="3" id="KW-1185">Reference proteome</keyword>
<feature type="compositionally biased region" description="Basic and acidic residues" evidence="1">
    <location>
        <begin position="327"/>
        <end position="392"/>
    </location>
</feature>
<accession>A0A1E3IJ61</accession>